<dbReference type="Proteomes" id="UP001645038">
    <property type="component" value="Unassembled WGS sequence"/>
</dbReference>
<feature type="transmembrane region" description="Helical" evidence="1">
    <location>
        <begin position="93"/>
        <end position="112"/>
    </location>
</feature>
<dbReference type="EMBL" id="RRZB01000047">
    <property type="protein sequence ID" value="MBE0464799.1"/>
    <property type="molecule type" value="Genomic_DNA"/>
</dbReference>
<name>A0ABR9G1L5_9GAMM</name>
<proteinExistence type="predicted"/>
<comment type="caution">
    <text evidence="3">The sequence shown here is derived from an EMBL/GenBank/DDBJ whole genome shotgun (WGS) entry which is preliminary data.</text>
</comment>
<organism evidence="3 4">
    <name type="scientific">Halomonas colorata</name>
    <dbReference type="NCBI Taxonomy" id="2742615"/>
    <lineage>
        <taxon>Bacteria</taxon>
        <taxon>Pseudomonadati</taxon>
        <taxon>Pseudomonadota</taxon>
        <taxon>Gammaproteobacteria</taxon>
        <taxon>Oceanospirillales</taxon>
        <taxon>Halomonadaceae</taxon>
        <taxon>Halomonas</taxon>
    </lineage>
</organism>
<feature type="transmembrane region" description="Helical" evidence="1">
    <location>
        <begin position="60"/>
        <end position="78"/>
    </location>
</feature>
<reference evidence="3 4" key="1">
    <citation type="submission" date="2020-07" db="EMBL/GenBank/DDBJ databases">
        <title>Halophilic bacteria isolated from french cheeses.</title>
        <authorList>
            <person name="Kothe C.I."/>
            <person name="Farah-Kraiem B."/>
            <person name="Renault P."/>
            <person name="Dridi B."/>
        </authorList>
    </citation>
    <scope>NUCLEOTIDE SEQUENCE [LARGE SCALE GENOMIC DNA]</scope>
    <source>
        <strain evidence="3 4">FME20</strain>
    </source>
</reference>
<dbReference type="PROSITE" id="PS50965">
    <property type="entry name" value="NERD"/>
    <property type="match status" value="1"/>
</dbReference>
<sequence>MVWLEYLLPLIFLFPMAAMGGIVIALRSLHDARVESPFNAPLREPGQALRYRLDQAFSSLFLNGALGPIISLAPLVYGMGRMLFVSRQEWVEWALYGLLSTLLVLTFSLLLVRDYQRIRRLKLGLACELAVGQELERLIRPEAHPYYVFHDVPTDSFTIDHVVVTPHGVFVLETRARALAIGSDGRELNKVVVERERLRFPHWNERRPLHKTRQAVSWLNQWLERRCGVPVPVSGVLVLPGWEIDTTESTGDVLVVSGEQLSRQLTDLKPGTLSDPIHDKIIYLLMERARLVELSHLRQPSV</sequence>
<evidence type="ECO:0000259" key="2">
    <source>
        <dbReference type="PROSITE" id="PS50965"/>
    </source>
</evidence>
<feature type="domain" description="NERD" evidence="2">
    <location>
        <begin position="123"/>
        <end position="242"/>
    </location>
</feature>
<keyword evidence="1" id="KW-1133">Transmembrane helix</keyword>
<evidence type="ECO:0000313" key="4">
    <source>
        <dbReference type="Proteomes" id="UP001645038"/>
    </source>
</evidence>
<keyword evidence="1" id="KW-0812">Transmembrane</keyword>
<protein>
    <submittedName>
        <fullName evidence="3">NERD domain-containing protein</fullName>
    </submittedName>
</protein>
<keyword evidence="4" id="KW-1185">Reference proteome</keyword>
<keyword evidence="1" id="KW-0472">Membrane</keyword>
<dbReference type="Pfam" id="PF08378">
    <property type="entry name" value="NERD"/>
    <property type="match status" value="1"/>
</dbReference>
<dbReference type="RefSeq" id="WP_192539257.1">
    <property type="nucleotide sequence ID" value="NZ_JABUZA010000048.1"/>
</dbReference>
<gene>
    <name evidence="3" type="ORF">EI547_15265</name>
</gene>
<evidence type="ECO:0000313" key="3">
    <source>
        <dbReference type="EMBL" id="MBE0464799.1"/>
    </source>
</evidence>
<dbReference type="InterPro" id="IPR011528">
    <property type="entry name" value="NERD"/>
</dbReference>
<feature type="transmembrane region" description="Helical" evidence="1">
    <location>
        <begin position="6"/>
        <end position="26"/>
    </location>
</feature>
<accession>A0ABR9G1L5</accession>
<evidence type="ECO:0000256" key="1">
    <source>
        <dbReference type="SAM" id="Phobius"/>
    </source>
</evidence>